<accession>A0A7W5Z577</accession>
<comment type="caution">
    <text evidence="1">The sequence shown here is derived from an EMBL/GenBank/DDBJ whole genome shotgun (WGS) entry which is preliminary data.</text>
</comment>
<keyword evidence="2" id="KW-1185">Reference proteome</keyword>
<dbReference type="AlphaFoldDB" id="A0A7W5Z577"/>
<gene>
    <name evidence="1" type="ORF">FHS81_002514</name>
</gene>
<evidence type="ECO:0000313" key="1">
    <source>
        <dbReference type="EMBL" id="MBB3810413.1"/>
    </source>
</evidence>
<organism evidence="1 2">
    <name type="scientific">Pseudochelatococcus contaminans</name>
    <dbReference type="NCBI Taxonomy" id="1538103"/>
    <lineage>
        <taxon>Bacteria</taxon>
        <taxon>Pseudomonadati</taxon>
        <taxon>Pseudomonadota</taxon>
        <taxon>Alphaproteobacteria</taxon>
        <taxon>Hyphomicrobiales</taxon>
        <taxon>Chelatococcaceae</taxon>
        <taxon>Pseudochelatococcus</taxon>
    </lineage>
</organism>
<dbReference type="EMBL" id="JACICC010000006">
    <property type="protein sequence ID" value="MBB3810413.1"/>
    <property type="molecule type" value="Genomic_DNA"/>
</dbReference>
<name>A0A7W5Z577_9HYPH</name>
<dbReference type="Proteomes" id="UP000537592">
    <property type="component" value="Unassembled WGS sequence"/>
</dbReference>
<evidence type="ECO:0000313" key="2">
    <source>
        <dbReference type="Proteomes" id="UP000537592"/>
    </source>
</evidence>
<reference evidence="1 2" key="1">
    <citation type="submission" date="2020-08" db="EMBL/GenBank/DDBJ databases">
        <title>Genomic Encyclopedia of Type Strains, Phase IV (KMG-IV): sequencing the most valuable type-strain genomes for metagenomic binning, comparative biology and taxonomic classification.</title>
        <authorList>
            <person name="Goeker M."/>
        </authorList>
    </citation>
    <scope>NUCLEOTIDE SEQUENCE [LARGE SCALE GENOMIC DNA]</scope>
    <source>
        <strain evidence="1 2">DSM 28760</strain>
    </source>
</reference>
<proteinExistence type="predicted"/>
<protein>
    <submittedName>
        <fullName evidence="1">Uncharacterized protein</fullName>
    </submittedName>
</protein>
<sequence length="81" mass="8732">MLDSLDAEGGLDVCFACARPADEDNVLRSVHELASMQLANRRLFYLAGGEIVALDILVGGEARSLHMIGYRADLALSHLGF</sequence>